<dbReference type="Gene3D" id="2.160.10.10">
    <property type="entry name" value="Hexapeptide repeat proteins"/>
    <property type="match status" value="1"/>
</dbReference>
<dbReference type="PANTHER" id="PTHR43584:SF3">
    <property type="entry name" value="BIFUNCTIONAL PROTEIN GLMU"/>
    <property type="match status" value="1"/>
</dbReference>
<comment type="subunit">
    <text evidence="20">Homotrimer.</text>
</comment>
<comment type="catalytic activity">
    <reaction evidence="17 20">
        <text>alpha-D-glucosamine 1-phosphate + acetyl-CoA = N-acetyl-alpha-D-glucosamine 1-phosphate + CoA + H(+)</text>
        <dbReference type="Rhea" id="RHEA:13725"/>
        <dbReference type="ChEBI" id="CHEBI:15378"/>
        <dbReference type="ChEBI" id="CHEBI:57287"/>
        <dbReference type="ChEBI" id="CHEBI:57288"/>
        <dbReference type="ChEBI" id="CHEBI:57776"/>
        <dbReference type="ChEBI" id="CHEBI:58516"/>
        <dbReference type="EC" id="2.3.1.157"/>
    </reaction>
</comment>
<feature type="binding site" evidence="20">
    <location>
        <begin position="78"/>
        <end position="79"/>
    </location>
    <ligand>
        <name>UDP-N-acetyl-alpha-D-glucosamine</name>
        <dbReference type="ChEBI" id="CHEBI:57705"/>
    </ligand>
</feature>
<reference evidence="22 24" key="1">
    <citation type="submission" date="2016-03" db="EMBL/GenBank/DDBJ databases">
        <title>Comparative genomics of 54 Lactobacillus plantarum strains reveals genomic uncoupling from niche constraints.</title>
        <authorList>
            <person name="Martino M.E."/>
        </authorList>
    </citation>
    <scope>NUCLEOTIDE SEQUENCE [LARGE SCALE GENOMIC DNA]</scope>
    <source>
        <strain evidence="22 24">Nizo2260</strain>
    </source>
</reference>
<evidence type="ECO:0000256" key="3">
    <source>
        <dbReference type="ARBA" id="ARBA00005208"/>
    </source>
</evidence>
<evidence type="ECO:0000256" key="6">
    <source>
        <dbReference type="ARBA" id="ARBA00022490"/>
    </source>
</evidence>
<dbReference type="GO" id="GO:0071555">
    <property type="term" value="P:cell wall organization"/>
    <property type="evidence" value="ECO:0007669"/>
    <property type="project" value="UniProtKB-KW"/>
</dbReference>
<dbReference type="GO" id="GO:0009245">
    <property type="term" value="P:lipid A biosynthetic process"/>
    <property type="evidence" value="ECO:0007669"/>
    <property type="project" value="UniProtKB-UniRule"/>
</dbReference>
<dbReference type="InterPro" id="IPR050065">
    <property type="entry name" value="GlmU-like"/>
</dbReference>
<comment type="cofactor">
    <cofactor evidence="20">
        <name>Mg(2+)</name>
        <dbReference type="ChEBI" id="CHEBI:18420"/>
    </cofactor>
    <text evidence="20">Binds 1 Mg(2+) ion per subunit.</text>
</comment>
<accession>A0A0G9F6S4</accession>
<keyword evidence="12 20" id="KW-0133">Cell shape</keyword>
<proteinExistence type="inferred from homology"/>
<dbReference type="PANTHER" id="PTHR43584">
    <property type="entry name" value="NUCLEOTIDYL TRANSFERASE"/>
    <property type="match status" value="1"/>
</dbReference>
<feature type="binding site" evidence="20">
    <location>
        <position position="155"/>
    </location>
    <ligand>
        <name>UDP-N-acetyl-alpha-D-glucosamine</name>
        <dbReference type="ChEBI" id="CHEBI:57705"/>
    </ligand>
</feature>
<gene>
    <name evidence="20 23" type="primary">glmU</name>
    <name evidence="23" type="ORF">LPJSA22_00425</name>
    <name evidence="22" type="ORF">Nizo2260_1388</name>
</gene>
<protein>
    <recommendedName>
        <fullName evidence="20">Bifunctional protein GlmU</fullName>
    </recommendedName>
    <domain>
        <recommendedName>
            <fullName evidence="20">UDP-N-acetylglucosamine pyrophosphorylase</fullName>
            <ecNumber evidence="20">2.7.7.23</ecNumber>
        </recommendedName>
        <alternativeName>
            <fullName evidence="20">N-acetylglucosamine-1-phosphate uridyltransferase</fullName>
        </alternativeName>
    </domain>
    <domain>
        <recommendedName>
            <fullName evidence="20">Glucosamine-1-phosphate N-acetyltransferase</fullName>
            <ecNumber evidence="20">2.3.1.157</ecNumber>
        </recommendedName>
    </domain>
</protein>
<dbReference type="GO" id="GO:0006048">
    <property type="term" value="P:UDP-N-acetylglucosamine biosynthetic process"/>
    <property type="evidence" value="ECO:0007669"/>
    <property type="project" value="UniProtKB-UniPathway"/>
</dbReference>
<comment type="function">
    <text evidence="19 20">Catalyzes the last two sequential reactions in the de novo biosynthetic pathway for UDP-N-acetylglucosamine (UDP-GlcNAc). The C-terminal domain catalyzes the transfer of acetyl group from acetyl coenzyme A to glucosamine-1-phosphate (GlcN-1-P) to produce N-acetylglucosamine-1-phosphate (GlcNAc-1-P), which is converted into UDP-GlcNAc by the transfer of uridine 5-monophosphate (from uridine 5-triphosphate), a reaction catalyzed by the N-terminal domain.</text>
</comment>
<evidence type="ECO:0000313" key="23">
    <source>
        <dbReference type="EMBL" id="ODO60492.1"/>
    </source>
</evidence>
<dbReference type="UniPathway" id="UPA00113">
    <property type="reaction ID" value="UER00532"/>
</dbReference>
<organism evidence="23 25">
    <name type="scientific">Lactiplantibacillus plantarum</name>
    <name type="common">Lactobacillus plantarum</name>
    <dbReference type="NCBI Taxonomy" id="1590"/>
    <lineage>
        <taxon>Bacteria</taxon>
        <taxon>Bacillati</taxon>
        <taxon>Bacillota</taxon>
        <taxon>Bacilli</taxon>
        <taxon>Lactobacillales</taxon>
        <taxon>Lactobacillaceae</taxon>
        <taxon>Lactiplantibacillus</taxon>
    </lineage>
</organism>
<feature type="binding site" evidence="20">
    <location>
        <position position="170"/>
    </location>
    <ligand>
        <name>UDP-N-acetyl-alpha-D-glucosamine</name>
        <dbReference type="ChEBI" id="CHEBI:57705"/>
    </ligand>
</feature>
<evidence type="ECO:0000256" key="11">
    <source>
        <dbReference type="ARBA" id="ARBA00022842"/>
    </source>
</evidence>
<dbReference type="EC" id="2.3.1.157" evidence="20"/>
<comment type="caution">
    <text evidence="23">The sequence shown here is derived from an EMBL/GenBank/DDBJ whole genome shotgun (WGS) entry which is preliminary data.</text>
</comment>
<keyword evidence="7 20" id="KW-0808">Transferase</keyword>
<dbReference type="SUPFAM" id="SSF51161">
    <property type="entry name" value="Trimeric LpxA-like enzymes"/>
    <property type="match status" value="1"/>
</dbReference>
<dbReference type="NCBIfam" id="NF010934">
    <property type="entry name" value="PRK14354.1"/>
    <property type="match status" value="1"/>
</dbReference>
<evidence type="ECO:0000256" key="12">
    <source>
        <dbReference type="ARBA" id="ARBA00022960"/>
    </source>
</evidence>
<feature type="region of interest" description="N-acetyltransferase" evidence="20">
    <location>
        <begin position="252"/>
        <end position="460"/>
    </location>
</feature>
<feature type="binding site" evidence="20">
    <location>
        <position position="140"/>
    </location>
    <ligand>
        <name>UDP-N-acetyl-alpha-D-glucosamine</name>
        <dbReference type="ChEBI" id="CHEBI:57705"/>
    </ligand>
</feature>
<dbReference type="SMR" id="A0A0G9F6S4"/>
<feature type="binding site" evidence="20">
    <location>
        <position position="228"/>
    </location>
    <ligand>
        <name>UDP-N-acetyl-alpha-D-glucosamine</name>
        <dbReference type="ChEBI" id="CHEBI:57705"/>
    </ligand>
</feature>
<dbReference type="InterPro" id="IPR029044">
    <property type="entry name" value="Nucleotide-diphossugar_trans"/>
</dbReference>
<comment type="pathway">
    <text evidence="3 20">Nucleotide-sugar biosynthesis; UDP-N-acetyl-alpha-D-glucosamine biosynthesis; UDP-N-acetyl-alpha-D-glucosamine from N-acetyl-alpha-D-glucosamine 1-phosphate: step 1/1.</text>
</comment>
<evidence type="ECO:0000313" key="25">
    <source>
        <dbReference type="Proteomes" id="UP000094892"/>
    </source>
</evidence>
<evidence type="ECO:0000313" key="24">
    <source>
        <dbReference type="Proteomes" id="UP000076989"/>
    </source>
</evidence>
<dbReference type="Pfam" id="PF00483">
    <property type="entry name" value="NTP_transferase"/>
    <property type="match status" value="1"/>
</dbReference>
<feature type="binding site" evidence="20">
    <location>
        <position position="73"/>
    </location>
    <ligand>
        <name>UDP-N-acetyl-alpha-D-glucosamine</name>
        <dbReference type="ChEBI" id="CHEBI:57705"/>
    </ligand>
</feature>
<evidence type="ECO:0000256" key="16">
    <source>
        <dbReference type="ARBA" id="ARBA00023316"/>
    </source>
</evidence>
<keyword evidence="8 20" id="KW-0548">Nucleotidyltransferase</keyword>
<feature type="binding site" evidence="20">
    <location>
        <position position="351"/>
    </location>
    <ligand>
        <name>UDP-N-acetyl-alpha-D-glucosamine</name>
        <dbReference type="ChEBI" id="CHEBI:57705"/>
    </ligand>
</feature>
<comment type="similarity">
    <text evidence="5 20">In the N-terminal section; belongs to the N-acetylglucosamine-1-phosphate uridyltransferase family.</text>
</comment>
<keyword evidence="14 20" id="KW-0511">Multifunctional enzyme</keyword>
<dbReference type="Gene3D" id="3.90.550.10">
    <property type="entry name" value="Spore Coat Polysaccharide Biosynthesis Protein SpsA, Chain A"/>
    <property type="match status" value="1"/>
</dbReference>
<evidence type="ECO:0000256" key="7">
    <source>
        <dbReference type="ARBA" id="ARBA00022679"/>
    </source>
</evidence>
<dbReference type="EMBL" id="LUWI01000019">
    <property type="protein sequence ID" value="KZU04455.1"/>
    <property type="molecule type" value="Genomic_DNA"/>
</dbReference>
<keyword evidence="13 20" id="KW-0573">Peptidoglycan synthesis</keyword>
<dbReference type="InterPro" id="IPR018357">
    <property type="entry name" value="Hexapep_transf_CS"/>
</dbReference>
<dbReference type="Proteomes" id="UP000094892">
    <property type="component" value="Unassembled WGS sequence"/>
</dbReference>
<feature type="binding site" evidence="20">
    <location>
        <begin position="386"/>
        <end position="387"/>
    </location>
    <ligand>
        <name>acetyl-CoA</name>
        <dbReference type="ChEBI" id="CHEBI:57288"/>
    </ligand>
</feature>
<evidence type="ECO:0000256" key="18">
    <source>
        <dbReference type="ARBA" id="ARBA00048493"/>
    </source>
</evidence>
<dbReference type="InterPro" id="IPR038009">
    <property type="entry name" value="GlmU_C_LbH"/>
</dbReference>
<dbReference type="PATRIC" id="fig|1590.142.peg.436"/>
<feature type="binding site" evidence="20">
    <location>
        <position position="366"/>
    </location>
    <ligand>
        <name>UDP-N-acetyl-alpha-D-glucosamine</name>
        <dbReference type="ChEBI" id="CHEBI:57705"/>
    </ligand>
</feature>
<evidence type="ECO:0000256" key="5">
    <source>
        <dbReference type="ARBA" id="ARBA00007947"/>
    </source>
</evidence>
<keyword evidence="10 20" id="KW-0677">Repeat</keyword>
<dbReference type="GO" id="GO:0000902">
    <property type="term" value="P:cell morphogenesis"/>
    <property type="evidence" value="ECO:0007669"/>
    <property type="project" value="UniProtKB-UniRule"/>
</dbReference>
<feature type="binding site" evidence="20">
    <location>
        <position position="423"/>
    </location>
    <ligand>
        <name>acetyl-CoA</name>
        <dbReference type="ChEBI" id="CHEBI:57288"/>
    </ligand>
</feature>
<dbReference type="EC" id="2.7.7.23" evidence="20"/>
<dbReference type="RefSeq" id="WP_003642031.1">
    <property type="nucleotide sequence ID" value="NZ_AP028145.1"/>
</dbReference>
<feature type="binding site" evidence="20">
    <location>
        <position position="228"/>
    </location>
    <ligand>
        <name>Mg(2+)</name>
        <dbReference type="ChEBI" id="CHEBI:18420"/>
    </ligand>
</feature>
<keyword evidence="6 20" id="KW-0963">Cytoplasm</keyword>
<dbReference type="UniPathway" id="UPA00973"/>
<feature type="binding site" evidence="20">
    <location>
        <position position="377"/>
    </location>
    <ligand>
        <name>UDP-N-acetyl-alpha-D-glucosamine</name>
        <dbReference type="ChEBI" id="CHEBI:57705"/>
    </ligand>
</feature>
<dbReference type="SUPFAM" id="SSF53448">
    <property type="entry name" value="Nucleotide-diphospho-sugar transferases"/>
    <property type="match status" value="1"/>
</dbReference>
<dbReference type="GO" id="GO:0005737">
    <property type="term" value="C:cytoplasm"/>
    <property type="evidence" value="ECO:0007669"/>
    <property type="project" value="UniProtKB-SubCell"/>
</dbReference>
<feature type="region of interest" description="Linker" evidence="20">
    <location>
        <begin position="231"/>
        <end position="251"/>
    </location>
</feature>
<reference evidence="23 25" key="2">
    <citation type="submission" date="2016-08" db="EMBL/GenBank/DDBJ databases">
        <title>Genome sequencing of Lactobacillus plantarum JSA22, isolated from fermented soybean paste.</title>
        <authorList>
            <person name="Choi H.S."/>
        </authorList>
    </citation>
    <scope>NUCLEOTIDE SEQUENCE [LARGE SCALE GENOMIC DNA]</scope>
    <source>
        <strain evidence="23 25">JSA22</strain>
    </source>
</reference>
<name>A0A0G9F6S4_LACPN</name>
<sequence length="460" mass="50080">MTTKNAIIMAAGKGTRMKSKLVKVLHQVCGKSMVDHVLTQVEATHMANIVTIVGHGAKDVEAALGDRTEYAVQTEQLGTGHAVLQAESLLKDADGMTLIVSGDTPLFKAETFEELFEYHQAKGAAGTILTSKAPNPQGYGRVVRNRLGIVEKIVEQKDATKEEQEIHEINTGVYCFDNQKLFAALHEVTNDNAQGEYYLTDVIQIMKNQGDVVAAYQMDDFDESMGVNTRAALAQATKVMQQRINAQHMENGVSIINPDDTYIDAGVKIGADTIIEPGVLIKGHTTIGEDCFIGAHSEIHDMVIEDRVRVTASFLEDSIMHADSNIGPYSHLRPQAEIGEHVHLGNFVEVKKAKIGNRTKVGHLTYVGDATLGQDINVGCGVVFVNYDGVNKHHTNVGDSAFIGSNSNIIAPVEVADHSFIAAGSTITDDVNFHDMAIARARQTNKPDFWGRLPHEPENM</sequence>
<dbReference type="GO" id="GO:0019134">
    <property type="term" value="F:glucosamine-1-phosphate N-acetyltransferase activity"/>
    <property type="evidence" value="ECO:0007669"/>
    <property type="project" value="UniProtKB-UniRule"/>
</dbReference>
<evidence type="ECO:0000256" key="8">
    <source>
        <dbReference type="ARBA" id="ARBA00022695"/>
    </source>
</evidence>
<comment type="caution">
    <text evidence="20">Lacks conserved residue(s) required for the propagation of feature annotation.</text>
</comment>
<dbReference type="EMBL" id="MCOL01000001">
    <property type="protein sequence ID" value="ODO60492.1"/>
    <property type="molecule type" value="Genomic_DNA"/>
</dbReference>
<comment type="similarity">
    <text evidence="4 20">In the C-terminal section; belongs to the transferase hexapeptide repeat family.</text>
</comment>
<feature type="binding site" evidence="20">
    <location>
        <position position="333"/>
    </location>
    <ligand>
        <name>UDP-N-acetyl-alpha-D-glucosamine</name>
        <dbReference type="ChEBI" id="CHEBI:57705"/>
    </ligand>
</feature>
<feature type="binding site" evidence="20">
    <location>
        <position position="440"/>
    </location>
    <ligand>
        <name>acetyl-CoA</name>
        <dbReference type="ChEBI" id="CHEBI:57288"/>
    </ligand>
</feature>
<feature type="binding site" evidence="20">
    <location>
        <position position="405"/>
    </location>
    <ligand>
        <name>acetyl-CoA</name>
        <dbReference type="ChEBI" id="CHEBI:57288"/>
    </ligand>
</feature>
<evidence type="ECO:0000256" key="4">
    <source>
        <dbReference type="ARBA" id="ARBA00007707"/>
    </source>
</evidence>
<feature type="active site" description="Proton acceptor" evidence="20">
    <location>
        <position position="363"/>
    </location>
</feature>
<dbReference type="InterPro" id="IPR005835">
    <property type="entry name" value="NTP_transferase_dom"/>
</dbReference>
<evidence type="ECO:0000259" key="21">
    <source>
        <dbReference type="Pfam" id="PF00483"/>
    </source>
</evidence>
<comment type="pathway">
    <text evidence="20">Bacterial outer membrane biogenesis; LPS lipid A biosynthesis.</text>
</comment>
<dbReference type="GO" id="GO:0000287">
    <property type="term" value="F:magnesium ion binding"/>
    <property type="evidence" value="ECO:0007669"/>
    <property type="project" value="UniProtKB-UniRule"/>
</dbReference>
<evidence type="ECO:0000313" key="22">
    <source>
        <dbReference type="EMBL" id="KZU04455.1"/>
    </source>
</evidence>
<comment type="catalytic activity">
    <reaction evidence="18 20">
        <text>N-acetyl-alpha-D-glucosamine 1-phosphate + UTP + H(+) = UDP-N-acetyl-alpha-D-glucosamine + diphosphate</text>
        <dbReference type="Rhea" id="RHEA:13509"/>
        <dbReference type="ChEBI" id="CHEBI:15378"/>
        <dbReference type="ChEBI" id="CHEBI:33019"/>
        <dbReference type="ChEBI" id="CHEBI:46398"/>
        <dbReference type="ChEBI" id="CHEBI:57705"/>
        <dbReference type="ChEBI" id="CHEBI:57776"/>
        <dbReference type="EC" id="2.7.7.23"/>
    </reaction>
</comment>
<dbReference type="OMA" id="TAIVEHK"/>
<dbReference type="InterPro" id="IPR001451">
    <property type="entry name" value="Hexapep"/>
</dbReference>
<feature type="binding site" evidence="20">
    <location>
        <position position="23"/>
    </location>
    <ligand>
        <name>UDP-N-acetyl-alpha-D-glucosamine</name>
        <dbReference type="ChEBI" id="CHEBI:57705"/>
    </ligand>
</feature>
<dbReference type="NCBIfam" id="TIGR01173">
    <property type="entry name" value="glmU"/>
    <property type="match status" value="1"/>
</dbReference>
<dbReference type="GO" id="GO:0008360">
    <property type="term" value="P:regulation of cell shape"/>
    <property type="evidence" value="ECO:0007669"/>
    <property type="project" value="UniProtKB-KW"/>
</dbReference>
<evidence type="ECO:0000256" key="17">
    <source>
        <dbReference type="ARBA" id="ARBA00048247"/>
    </source>
</evidence>
<dbReference type="InterPro" id="IPR005882">
    <property type="entry name" value="Bifunctional_GlmU"/>
</dbReference>
<evidence type="ECO:0000256" key="15">
    <source>
        <dbReference type="ARBA" id="ARBA00023315"/>
    </source>
</evidence>
<keyword evidence="16 20" id="KW-0961">Cell wall biogenesis/degradation</keyword>
<evidence type="ECO:0000256" key="1">
    <source>
        <dbReference type="ARBA" id="ARBA00004496"/>
    </source>
</evidence>
<dbReference type="Proteomes" id="UP000076989">
    <property type="component" value="Unassembled WGS sequence"/>
</dbReference>
<evidence type="ECO:0000256" key="19">
    <source>
        <dbReference type="ARBA" id="ARBA00049628"/>
    </source>
</evidence>
<evidence type="ECO:0000256" key="20">
    <source>
        <dbReference type="HAMAP-Rule" id="MF_01631"/>
    </source>
</evidence>
<feature type="region of interest" description="Pyrophosphorylase" evidence="20">
    <location>
        <begin position="1"/>
        <end position="230"/>
    </location>
</feature>
<keyword evidence="9 20" id="KW-0479">Metal-binding</keyword>
<comment type="pathway">
    <text evidence="2 20">Nucleotide-sugar biosynthesis; UDP-N-acetyl-alpha-D-glucosamine biosynthesis; N-acetyl-alpha-D-glucosamine 1-phosphate from alpha-D-glucosamine 6-phosphate (route II): step 2/2.</text>
</comment>
<keyword evidence="11 20" id="KW-0460">Magnesium</keyword>
<dbReference type="AlphaFoldDB" id="A0A0G9F6S4"/>
<dbReference type="GO" id="GO:0009252">
    <property type="term" value="P:peptidoglycan biosynthetic process"/>
    <property type="evidence" value="ECO:0007669"/>
    <property type="project" value="UniProtKB-UniRule"/>
</dbReference>
<evidence type="ECO:0000256" key="2">
    <source>
        <dbReference type="ARBA" id="ARBA00005166"/>
    </source>
</evidence>
<dbReference type="CDD" id="cd03353">
    <property type="entry name" value="LbH_GlmU_C"/>
    <property type="match status" value="1"/>
</dbReference>
<feature type="binding site" evidence="20">
    <location>
        <position position="103"/>
    </location>
    <ligand>
        <name>Mg(2+)</name>
        <dbReference type="ChEBI" id="CHEBI:18420"/>
    </ligand>
</feature>
<evidence type="ECO:0000256" key="14">
    <source>
        <dbReference type="ARBA" id="ARBA00023268"/>
    </source>
</evidence>
<evidence type="ECO:0000256" key="10">
    <source>
        <dbReference type="ARBA" id="ARBA00022737"/>
    </source>
</evidence>
<dbReference type="HAMAP" id="MF_01631">
    <property type="entry name" value="GlmU"/>
    <property type="match status" value="1"/>
</dbReference>
<dbReference type="PROSITE" id="PS00101">
    <property type="entry name" value="HEXAPEP_TRANSFERASES"/>
    <property type="match status" value="1"/>
</dbReference>
<dbReference type="InterPro" id="IPR011004">
    <property type="entry name" value="Trimer_LpxA-like_sf"/>
</dbReference>
<dbReference type="Pfam" id="PF00132">
    <property type="entry name" value="Hexapep"/>
    <property type="match status" value="3"/>
</dbReference>
<evidence type="ECO:0000256" key="13">
    <source>
        <dbReference type="ARBA" id="ARBA00022984"/>
    </source>
</evidence>
<keyword evidence="15 20" id="KW-0012">Acyltransferase</keyword>
<evidence type="ECO:0000256" key="9">
    <source>
        <dbReference type="ARBA" id="ARBA00022723"/>
    </source>
</evidence>
<feature type="binding site" evidence="20">
    <location>
        <begin position="101"/>
        <end position="103"/>
    </location>
    <ligand>
        <name>UDP-N-acetyl-alpha-D-glucosamine</name>
        <dbReference type="ChEBI" id="CHEBI:57705"/>
    </ligand>
</feature>
<feature type="domain" description="Nucleotidyl transferase" evidence="21">
    <location>
        <begin position="6"/>
        <end position="220"/>
    </location>
</feature>
<comment type="subcellular location">
    <subcellularLocation>
        <location evidence="1 20">Cytoplasm</location>
    </subcellularLocation>
</comment>
<dbReference type="GO" id="GO:0016020">
    <property type="term" value="C:membrane"/>
    <property type="evidence" value="ECO:0007669"/>
    <property type="project" value="GOC"/>
</dbReference>
<dbReference type="CDD" id="cd02540">
    <property type="entry name" value="GT2_GlmU_N_bac"/>
    <property type="match status" value="1"/>
</dbReference>
<dbReference type="GO" id="GO:0003977">
    <property type="term" value="F:UDP-N-acetylglucosamine diphosphorylase activity"/>
    <property type="evidence" value="ECO:0007669"/>
    <property type="project" value="UniProtKB-UniRule"/>
</dbReference>